<evidence type="ECO:0000313" key="11">
    <source>
        <dbReference type="Proteomes" id="UP000198694"/>
    </source>
</evidence>
<dbReference type="InterPro" id="IPR004013">
    <property type="entry name" value="PHP_dom"/>
</dbReference>
<dbReference type="RefSeq" id="WP_093210498.1">
    <property type="nucleotide sequence ID" value="NZ_FNFL01000001.1"/>
</dbReference>
<comment type="catalytic activity">
    <reaction evidence="7 8">
        <text>L-histidinol phosphate + H2O = L-histidinol + phosphate</text>
        <dbReference type="Rhea" id="RHEA:14465"/>
        <dbReference type="ChEBI" id="CHEBI:15377"/>
        <dbReference type="ChEBI" id="CHEBI:43474"/>
        <dbReference type="ChEBI" id="CHEBI:57699"/>
        <dbReference type="ChEBI" id="CHEBI:57980"/>
        <dbReference type="EC" id="3.1.3.15"/>
    </reaction>
</comment>
<dbReference type="SUPFAM" id="SSF89550">
    <property type="entry name" value="PHP domain-like"/>
    <property type="match status" value="1"/>
</dbReference>
<evidence type="ECO:0000256" key="1">
    <source>
        <dbReference type="ARBA" id="ARBA00004970"/>
    </source>
</evidence>
<dbReference type="Proteomes" id="UP000198694">
    <property type="component" value="Unassembled WGS sequence"/>
</dbReference>
<dbReference type="NCBIfam" id="TIGR01856">
    <property type="entry name" value="hisJ_fam"/>
    <property type="match status" value="1"/>
</dbReference>
<dbReference type="GO" id="GO:0004401">
    <property type="term" value="F:histidinol-phosphatase activity"/>
    <property type="evidence" value="ECO:0007669"/>
    <property type="project" value="UniProtKB-UniRule"/>
</dbReference>
<dbReference type="AlphaFoldDB" id="A0A1G8VUN8"/>
<comment type="similarity">
    <text evidence="2 8">Belongs to the PHP hydrolase family. HisK subfamily.</text>
</comment>
<protein>
    <recommendedName>
        <fullName evidence="3 8">Histidinol-phosphatase</fullName>
        <shortName evidence="8">HolPase</shortName>
        <ecNumber evidence="3 8">3.1.3.15</ecNumber>
    </recommendedName>
</protein>
<evidence type="ECO:0000256" key="7">
    <source>
        <dbReference type="ARBA" id="ARBA00049158"/>
    </source>
</evidence>
<keyword evidence="5 8" id="KW-0378">Hydrolase</keyword>
<evidence type="ECO:0000256" key="6">
    <source>
        <dbReference type="ARBA" id="ARBA00023102"/>
    </source>
</evidence>
<evidence type="ECO:0000256" key="4">
    <source>
        <dbReference type="ARBA" id="ARBA00022605"/>
    </source>
</evidence>
<evidence type="ECO:0000256" key="3">
    <source>
        <dbReference type="ARBA" id="ARBA00013085"/>
    </source>
</evidence>
<reference evidence="10 11" key="1">
    <citation type="submission" date="2016-10" db="EMBL/GenBank/DDBJ databases">
        <authorList>
            <person name="de Groot N.N."/>
        </authorList>
    </citation>
    <scope>NUCLEOTIDE SEQUENCE [LARGE SCALE GENOMIC DNA]</scope>
    <source>
        <strain evidence="10 11">CGMCC 1.6502</strain>
    </source>
</reference>
<feature type="domain" description="PHP" evidence="9">
    <location>
        <begin position="6"/>
        <end position="217"/>
    </location>
</feature>
<dbReference type="STRING" id="407036.SAMN05216243_0374"/>
<dbReference type="InterPro" id="IPR016195">
    <property type="entry name" value="Pol/histidinol_Pase-like"/>
</dbReference>
<accession>A0A1G8VUN8</accession>
<dbReference type="Gene3D" id="3.20.20.140">
    <property type="entry name" value="Metal-dependent hydrolases"/>
    <property type="match status" value="1"/>
</dbReference>
<dbReference type="GO" id="GO:0005737">
    <property type="term" value="C:cytoplasm"/>
    <property type="evidence" value="ECO:0007669"/>
    <property type="project" value="TreeGrafter"/>
</dbReference>
<evidence type="ECO:0000313" key="10">
    <source>
        <dbReference type="EMBL" id="SDJ69831.1"/>
    </source>
</evidence>
<dbReference type="EC" id="3.1.3.15" evidence="3 8"/>
<name>A0A1G8VUN8_9BACI</name>
<keyword evidence="4 8" id="KW-0028">Amino-acid biosynthesis</keyword>
<evidence type="ECO:0000256" key="8">
    <source>
        <dbReference type="RuleBase" id="RU366003"/>
    </source>
</evidence>
<dbReference type="OrthoDB" id="9775255at2"/>
<evidence type="ECO:0000256" key="5">
    <source>
        <dbReference type="ARBA" id="ARBA00022801"/>
    </source>
</evidence>
<evidence type="ECO:0000259" key="9">
    <source>
        <dbReference type="Pfam" id="PF02811"/>
    </source>
</evidence>
<dbReference type="CDD" id="cd12110">
    <property type="entry name" value="PHP_HisPPase_Hisj_like"/>
    <property type="match status" value="1"/>
</dbReference>
<comment type="pathway">
    <text evidence="1 8">Amino-acid biosynthesis; L-histidine biosynthesis; L-histidine from 5-phospho-alpha-D-ribose 1-diphosphate: step 8/9.</text>
</comment>
<dbReference type="GO" id="GO:0000105">
    <property type="term" value="P:L-histidine biosynthetic process"/>
    <property type="evidence" value="ECO:0007669"/>
    <property type="project" value="UniProtKB-UniRule"/>
</dbReference>
<evidence type="ECO:0000256" key="2">
    <source>
        <dbReference type="ARBA" id="ARBA00009152"/>
    </source>
</evidence>
<gene>
    <name evidence="10" type="ORF">SAMN05216243_0374</name>
</gene>
<dbReference type="PANTHER" id="PTHR21039">
    <property type="entry name" value="HISTIDINOL PHOSPHATASE-RELATED"/>
    <property type="match status" value="1"/>
</dbReference>
<keyword evidence="11" id="KW-1185">Reference proteome</keyword>
<dbReference type="UniPathway" id="UPA00031">
    <property type="reaction ID" value="UER00013"/>
</dbReference>
<proteinExistence type="inferred from homology"/>
<dbReference type="NCBIfam" id="NF005996">
    <property type="entry name" value="PRK08123.1"/>
    <property type="match status" value="1"/>
</dbReference>
<keyword evidence="6 8" id="KW-0368">Histidine biosynthesis</keyword>
<dbReference type="EMBL" id="FNFL01000001">
    <property type="protein sequence ID" value="SDJ69831.1"/>
    <property type="molecule type" value="Genomic_DNA"/>
</dbReference>
<sequence>MRIQGDFHVHSNFCPHGTTDKMEDYVLAAIEKGLQYISFTEHAPLPKAFNDPSPAGDSCMNPDLAEDYFREGERLKAKYANQIKVTVGFEVDYLIGYEQETTALLNQWGGYLEDAILSVHMLQTPTDEYVCLDYSPEEFNNIIKAFGSTDSVYENYYQTLLSAVKADLGPFKPRRIGHITLIEKFHQRFPVQRSFKQEIQTVLRNMAKYKLEIDVNASGYFKQYCQKSYPGTDIIKEANKLGIPLVPGSDSHERNHLTRGFYRLPALEYALPGGLQTK</sequence>
<organism evidence="10 11">
    <name type="scientific">Sediminibacillus albus</name>
    <dbReference type="NCBI Taxonomy" id="407036"/>
    <lineage>
        <taxon>Bacteria</taxon>
        <taxon>Bacillati</taxon>
        <taxon>Bacillota</taxon>
        <taxon>Bacilli</taxon>
        <taxon>Bacillales</taxon>
        <taxon>Bacillaceae</taxon>
        <taxon>Sediminibacillus</taxon>
    </lineage>
</organism>
<dbReference type="Pfam" id="PF02811">
    <property type="entry name" value="PHP"/>
    <property type="match status" value="1"/>
</dbReference>
<dbReference type="InterPro" id="IPR010140">
    <property type="entry name" value="Histidinol_P_phosphatase_HisJ"/>
</dbReference>
<dbReference type="PANTHER" id="PTHR21039:SF0">
    <property type="entry name" value="HISTIDINOL-PHOSPHATASE"/>
    <property type="match status" value="1"/>
</dbReference>